<dbReference type="RefSeq" id="WP_091607231.1">
    <property type="nucleotide sequence ID" value="NZ_LT629754.1"/>
</dbReference>
<organism evidence="3 4">
    <name type="scientific">Maribacter dokdonensis</name>
    <dbReference type="NCBI Taxonomy" id="320912"/>
    <lineage>
        <taxon>Bacteria</taxon>
        <taxon>Pseudomonadati</taxon>
        <taxon>Bacteroidota</taxon>
        <taxon>Flavobacteriia</taxon>
        <taxon>Flavobacteriales</taxon>
        <taxon>Flavobacteriaceae</taxon>
        <taxon>Maribacter</taxon>
    </lineage>
</organism>
<gene>
    <name evidence="3" type="ORF">SAMN05192545_2997</name>
</gene>
<evidence type="ECO:0000313" key="3">
    <source>
        <dbReference type="EMBL" id="SDT19528.1"/>
    </source>
</evidence>
<evidence type="ECO:0000259" key="1">
    <source>
        <dbReference type="Pfam" id="PF00534"/>
    </source>
</evidence>
<feature type="domain" description="Glycosyltransferase subfamily 4-like N-terminal" evidence="2">
    <location>
        <begin position="21"/>
        <end position="214"/>
    </location>
</feature>
<feature type="domain" description="Glycosyl transferase family 1" evidence="1">
    <location>
        <begin position="228"/>
        <end position="380"/>
    </location>
</feature>
<protein>
    <submittedName>
        <fullName evidence="3">Colanic acid biosynthesis glycosyl transferase WcaI</fullName>
    </submittedName>
</protein>
<sequence length="429" mass="49007">MKTNNLKRILFVGYNFSPELTGIGKYSGEMMHWLAEKGHECTVLTSYPYYPYWKIQKPYRKNRFWYKKEVTKFESGGKLRIIRCPMYVPNRPSGLKRMLLDCTFSLSTFLVSIPLLCCKKYSRIITVAPSFQIGLLGVFYKKLKGAMHIHHIQDMQIEAAQDLGMIKSPKLLKALYGIEKYIYKHTDIISSISEGMIEKIEQKAQKPITFFPNWTETKNFYPIMKNSKLKEQFGFKPTDFIVLYSGGIGEKQGLDSILTSAKELENHKQLQFIICGTGPYKEILKEKAENMNLNNVHFMPLQPKECFNEFLNVADLHLVIQKEKASDLVMPSKLTTILAVGGLSLITANPNSSLHRVVSKHGMGILVAPENQEALNKGILIGLGEVNNQNIKDAARNYAEKYLAIDTIMQNFNEKITTKPNRQVLQFVD</sequence>
<evidence type="ECO:0000259" key="2">
    <source>
        <dbReference type="Pfam" id="PF13579"/>
    </source>
</evidence>
<dbReference type="SUPFAM" id="SSF53756">
    <property type="entry name" value="UDP-Glycosyltransferase/glycogen phosphorylase"/>
    <property type="match status" value="1"/>
</dbReference>
<dbReference type="InterPro" id="IPR028098">
    <property type="entry name" value="Glyco_trans_4-like_N"/>
</dbReference>
<dbReference type="Proteomes" id="UP000199574">
    <property type="component" value="Chromosome I"/>
</dbReference>
<dbReference type="PANTHER" id="PTHR45947:SF3">
    <property type="entry name" value="SULFOQUINOVOSYL TRANSFERASE SQD2"/>
    <property type="match status" value="1"/>
</dbReference>
<dbReference type="InterPro" id="IPR050194">
    <property type="entry name" value="Glycosyltransferase_grp1"/>
</dbReference>
<dbReference type="Pfam" id="PF00534">
    <property type="entry name" value="Glycos_transf_1"/>
    <property type="match status" value="1"/>
</dbReference>
<dbReference type="GO" id="GO:0016740">
    <property type="term" value="F:transferase activity"/>
    <property type="evidence" value="ECO:0007669"/>
    <property type="project" value="UniProtKB-KW"/>
</dbReference>
<dbReference type="Gene3D" id="3.40.50.2000">
    <property type="entry name" value="Glycogen Phosphorylase B"/>
    <property type="match status" value="2"/>
</dbReference>
<accession>A0ABY0UUE4</accession>
<dbReference type="InterPro" id="IPR001296">
    <property type="entry name" value="Glyco_trans_1"/>
</dbReference>
<dbReference type="EMBL" id="LT629754">
    <property type="protein sequence ID" value="SDT19528.1"/>
    <property type="molecule type" value="Genomic_DNA"/>
</dbReference>
<name>A0ABY0UUE4_9FLAO</name>
<proteinExistence type="predicted"/>
<dbReference type="CDD" id="cd03794">
    <property type="entry name" value="GT4_WbuB-like"/>
    <property type="match status" value="1"/>
</dbReference>
<dbReference type="NCBIfam" id="NF007640">
    <property type="entry name" value="PRK10307.1"/>
    <property type="match status" value="1"/>
</dbReference>
<evidence type="ECO:0000313" key="4">
    <source>
        <dbReference type="Proteomes" id="UP000199574"/>
    </source>
</evidence>
<keyword evidence="3" id="KW-0808">Transferase</keyword>
<reference evidence="3 4" key="1">
    <citation type="submission" date="2016-10" db="EMBL/GenBank/DDBJ databases">
        <authorList>
            <person name="Varghese N."/>
            <person name="Submissions S."/>
        </authorList>
    </citation>
    <scope>NUCLEOTIDE SEQUENCE [LARGE SCALE GENOMIC DNA]</scope>
    <source>
        <strain evidence="3 4">MAR_2009_60</strain>
    </source>
</reference>
<dbReference type="PANTHER" id="PTHR45947">
    <property type="entry name" value="SULFOQUINOVOSYL TRANSFERASE SQD2"/>
    <property type="match status" value="1"/>
</dbReference>
<dbReference type="GeneID" id="90593487"/>
<keyword evidence="4" id="KW-1185">Reference proteome</keyword>
<dbReference type="Pfam" id="PF13579">
    <property type="entry name" value="Glyco_trans_4_4"/>
    <property type="match status" value="1"/>
</dbReference>